<dbReference type="InterPro" id="IPR001279">
    <property type="entry name" value="Metallo-B-lactamas"/>
</dbReference>
<gene>
    <name evidence="2" type="ORF">ERX29_08680</name>
</gene>
<reference evidence="2 3" key="1">
    <citation type="submission" date="2019-01" db="EMBL/GenBank/DDBJ databases">
        <title>Draft genome sequences of the type strains of six Macrococcus species.</title>
        <authorList>
            <person name="Mazhar S."/>
            <person name="Altermann E."/>
            <person name="Hill C."/>
            <person name="Mcauliffe O."/>
        </authorList>
    </citation>
    <scope>NUCLEOTIDE SEQUENCE [LARGE SCALE GENOMIC DNA]</scope>
    <source>
        <strain evidence="2 3">CCM4815</strain>
    </source>
</reference>
<organism evidence="2 3">
    <name type="scientific">Macrococcus lamae</name>
    <dbReference type="NCBI Taxonomy" id="198484"/>
    <lineage>
        <taxon>Bacteria</taxon>
        <taxon>Bacillati</taxon>
        <taxon>Bacillota</taxon>
        <taxon>Bacilli</taxon>
        <taxon>Bacillales</taxon>
        <taxon>Staphylococcaceae</taxon>
        <taxon>Macrococcus</taxon>
    </lineage>
</organism>
<dbReference type="OrthoDB" id="9802248at2"/>
<evidence type="ECO:0000259" key="1">
    <source>
        <dbReference type="SMART" id="SM00849"/>
    </source>
</evidence>
<dbReference type="CDD" id="cd07721">
    <property type="entry name" value="yflN-like_MBL-fold"/>
    <property type="match status" value="1"/>
</dbReference>
<dbReference type="Proteomes" id="UP000294802">
    <property type="component" value="Unassembled WGS sequence"/>
</dbReference>
<dbReference type="SUPFAM" id="SSF56281">
    <property type="entry name" value="Metallo-hydrolase/oxidoreductase"/>
    <property type="match status" value="1"/>
</dbReference>
<proteinExistence type="predicted"/>
<sequence length="238" mass="26811">MKITKIDNVYQLSFLPHLFPINVYVVEEEKSLTVIDIGMKPFNKELKKLSTQLGKPIENLLLTHAHSDHVMGIHQFKALFPDVVISMSEREHRFIKEDFKFDADEAGYELKGDYSKCNFEVDHLLKEGEHIGSLQVINTPGHSVGSISFWNSDNGFLIAGDSFQTKGRVAVSGDKVMTFPFPAIATGNKEAALKSAIKIKDLKPRVLAVGHGKMIEQPQTMIEKAIKRCEDERENQSR</sequence>
<comment type="caution">
    <text evidence="2">The sequence shown here is derived from an EMBL/GenBank/DDBJ whole genome shotgun (WGS) entry which is preliminary data.</text>
</comment>
<dbReference type="GO" id="GO:0016787">
    <property type="term" value="F:hydrolase activity"/>
    <property type="evidence" value="ECO:0007669"/>
    <property type="project" value="UniProtKB-KW"/>
</dbReference>
<dbReference type="PANTHER" id="PTHR42951">
    <property type="entry name" value="METALLO-BETA-LACTAMASE DOMAIN-CONTAINING"/>
    <property type="match status" value="1"/>
</dbReference>
<dbReference type="PANTHER" id="PTHR42951:SF9">
    <property type="entry name" value="METAL-DEPENDENT HYDROLASE"/>
    <property type="match status" value="1"/>
</dbReference>
<evidence type="ECO:0000313" key="3">
    <source>
        <dbReference type="Proteomes" id="UP000294802"/>
    </source>
</evidence>
<evidence type="ECO:0000313" key="2">
    <source>
        <dbReference type="EMBL" id="TDM07500.1"/>
    </source>
</evidence>
<dbReference type="EMBL" id="SCWB01000014">
    <property type="protein sequence ID" value="TDM07500.1"/>
    <property type="molecule type" value="Genomic_DNA"/>
</dbReference>
<dbReference type="Pfam" id="PF00753">
    <property type="entry name" value="Lactamase_B"/>
    <property type="match status" value="1"/>
</dbReference>
<dbReference type="Gene3D" id="3.60.15.10">
    <property type="entry name" value="Ribonuclease Z/Hydroxyacylglutathione hydrolase-like"/>
    <property type="match status" value="1"/>
</dbReference>
<protein>
    <submittedName>
        <fullName evidence="2">MBL fold metallo-hydrolase</fullName>
    </submittedName>
</protein>
<dbReference type="AlphaFoldDB" id="A0A4R6BT53"/>
<feature type="domain" description="Metallo-beta-lactamase" evidence="1">
    <location>
        <begin position="20"/>
        <end position="211"/>
    </location>
</feature>
<name>A0A4R6BT53_9STAP</name>
<dbReference type="InterPro" id="IPR050855">
    <property type="entry name" value="NDM-1-like"/>
</dbReference>
<keyword evidence="2" id="KW-0378">Hydrolase</keyword>
<dbReference type="InterPro" id="IPR036866">
    <property type="entry name" value="RibonucZ/Hydroxyglut_hydro"/>
</dbReference>
<dbReference type="SMART" id="SM00849">
    <property type="entry name" value="Lactamase_B"/>
    <property type="match status" value="1"/>
</dbReference>
<accession>A0A4R6BT53</accession>
<keyword evidence="3" id="KW-1185">Reference proteome</keyword>
<dbReference type="RefSeq" id="WP_133444291.1">
    <property type="nucleotide sequence ID" value="NZ_SCWB01000014.1"/>
</dbReference>